<reference evidence="1" key="2">
    <citation type="submission" date="2025-09" db="UniProtKB">
        <authorList>
            <consortium name="Ensembl"/>
        </authorList>
    </citation>
    <scope>IDENTIFICATION</scope>
</reference>
<sequence length="87" mass="9732">MNKVKTTSEKSLTNNSRIVGLLAQLEKINSESLLVEADTARYVTSKILHLAQSQEKTRKEMTAKGSPAIEVILSTLEVKHLIHVRVY</sequence>
<organism evidence="1 2">
    <name type="scientific">Terrapene triunguis</name>
    <name type="common">Three-toed box turtle</name>
    <dbReference type="NCBI Taxonomy" id="2587831"/>
    <lineage>
        <taxon>Eukaryota</taxon>
        <taxon>Metazoa</taxon>
        <taxon>Chordata</taxon>
        <taxon>Craniata</taxon>
        <taxon>Vertebrata</taxon>
        <taxon>Euteleostomi</taxon>
        <taxon>Archelosauria</taxon>
        <taxon>Testudinata</taxon>
        <taxon>Testudines</taxon>
        <taxon>Cryptodira</taxon>
        <taxon>Durocryptodira</taxon>
        <taxon>Testudinoidea</taxon>
        <taxon>Emydidae</taxon>
        <taxon>Terrapene</taxon>
    </lineage>
</organism>
<evidence type="ECO:0000313" key="1">
    <source>
        <dbReference type="Ensembl" id="ENSTMTP00000024309.1"/>
    </source>
</evidence>
<accession>A0A674JYU4</accession>
<name>A0A674JYU4_9SAUR</name>
<dbReference type="Ensembl" id="ENSTMTT00000025164.1">
    <property type="protein sequence ID" value="ENSTMTP00000024309.1"/>
    <property type="gene ID" value="ENSTMTG00000017349.1"/>
</dbReference>
<proteinExistence type="predicted"/>
<evidence type="ECO:0000313" key="2">
    <source>
        <dbReference type="Proteomes" id="UP000472274"/>
    </source>
</evidence>
<reference evidence="1" key="1">
    <citation type="submission" date="2025-08" db="UniProtKB">
        <authorList>
            <consortium name="Ensembl"/>
        </authorList>
    </citation>
    <scope>IDENTIFICATION</scope>
</reference>
<protein>
    <submittedName>
        <fullName evidence="1">ATP/GTP binding carboxypeptidase 1</fullName>
    </submittedName>
</protein>
<dbReference type="AlphaFoldDB" id="A0A674JYU4"/>
<dbReference type="GeneTree" id="ENSGT00940000157707"/>
<gene>
    <name evidence="1" type="primary">AGTPBP1</name>
</gene>
<keyword evidence="2" id="KW-1185">Reference proteome</keyword>
<dbReference type="Pfam" id="PF25571">
    <property type="entry name" value="TPR_CCP1_N"/>
    <property type="match status" value="1"/>
</dbReference>
<dbReference type="Proteomes" id="UP000472274">
    <property type="component" value="Unplaced"/>
</dbReference>